<evidence type="ECO:0000256" key="7">
    <source>
        <dbReference type="ARBA" id="ARBA00023136"/>
    </source>
</evidence>
<dbReference type="CDD" id="cd13432">
    <property type="entry name" value="LDT_IgD_like_2"/>
    <property type="match status" value="1"/>
</dbReference>
<dbReference type="InterPro" id="IPR038063">
    <property type="entry name" value="Transpep_catalytic_dom"/>
</dbReference>
<comment type="caution">
    <text evidence="17">The sequence shown here is derived from an EMBL/GenBank/DDBJ whole genome shotgun (WGS) entry which is preliminary data.</text>
</comment>
<keyword evidence="6 13" id="KW-0573">Peptidoglycan synthesis</keyword>
<dbReference type="GO" id="GO:0071555">
    <property type="term" value="P:cell wall organization"/>
    <property type="evidence" value="ECO:0007669"/>
    <property type="project" value="UniProtKB-UniRule"/>
</dbReference>
<dbReference type="PROSITE" id="PS52029">
    <property type="entry name" value="LD_TPASE"/>
    <property type="match status" value="1"/>
</dbReference>
<dbReference type="GO" id="GO:0071972">
    <property type="term" value="F:peptidoglycan L,D-transpeptidase activity"/>
    <property type="evidence" value="ECO:0007669"/>
    <property type="project" value="TreeGrafter"/>
</dbReference>
<feature type="active site" description="Proton donor/acceptor" evidence="13">
    <location>
        <position position="332"/>
    </location>
</feature>
<keyword evidence="7" id="KW-0472">Membrane</keyword>
<dbReference type="OrthoDB" id="5242354at2"/>
<feature type="domain" description="L,D-TPase catalytic" evidence="16">
    <location>
        <begin position="248"/>
        <end position="374"/>
    </location>
</feature>
<dbReference type="Gene3D" id="2.60.40.3710">
    <property type="match status" value="1"/>
</dbReference>
<sequence length="403" mass="42921">MRMSRRTSTLAVAALALTVAGCGGGSGSSDGSASSSKSSSSGESSKAPQSKVSVSSNIKAGATGVPVSKLLRLTASEGTFRTVQLATLKGVEVPGQMNADRTGWHATSRLTSGKKYVVKAVAADASGTARTWTARFDAASLTKDEQTYPSVNPLPDANVGVGMPIMVHFDRPVKNKAAFERNMHVTTSAGQTGSWYWIDDNTAHYRPQTYWQGGSTVNVDLDLASVDAGNGIYGQVDRKYSFKVGRSQVLKVSATTHQMKVIRDGKQIRQIPITTGMAGFTTRSGTKVIVEKDLSHDMNSETIGIDPNGPLGYNLKGVKYAMRLTFSGEFIHAAPWSVSSQGHANVSHGCTGLSNENAAWLFNNSMIGDPVEYTGTDKPMTLTNGYGDWNMSWADWQQGSALT</sequence>
<dbReference type="InterPro" id="IPR050979">
    <property type="entry name" value="LD-transpeptidase"/>
</dbReference>
<keyword evidence="3" id="KW-0808">Transferase</keyword>
<protein>
    <recommendedName>
        <fullName evidence="16">L,D-TPase catalytic domain-containing protein</fullName>
    </recommendedName>
</protein>
<evidence type="ECO:0000256" key="5">
    <source>
        <dbReference type="ARBA" id="ARBA00022960"/>
    </source>
</evidence>
<dbReference type="Gene3D" id="2.40.440.10">
    <property type="entry name" value="L,D-transpeptidase catalytic domain-like"/>
    <property type="match status" value="1"/>
</dbReference>
<dbReference type="GO" id="GO:0018104">
    <property type="term" value="P:peptidoglycan-protein cross-linking"/>
    <property type="evidence" value="ECO:0007669"/>
    <property type="project" value="TreeGrafter"/>
</dbReference>
<dbReference type="UniPathway" id="UPA00219"/>
<accession>A0A3L8P2Q5</accession>
<dbReference type="SUPFAM" id="SSF141523">
    <property type="entry name" value="L,D-transpeptidase catalytic domain-like"/>
    <property type="match status" value="1"/>
</dbReference>
<dbReference type="Pfam" id="PF03734">
    <property type="entry name" value="YkuD"/>
    <property type="match status" value="1"/>
</dbReference>
<evidence type="ECO:0000256" key="2">
    <source>
        <dbReference type="ARBA" id="ARBA00022475"/>
    </source>
</evidence>
<keyword evidence="9" id="KW-0449">Lipoprotein</keyword>
<keyword evidence="2" id="KW-1003">Cell membrane</keyword>
<dbReference type="Pfam" id="PF17964">
    <property type="entry name" value="Big_10"/>
    <property type="match status" value="1"/>
</dbReference>
<evidence type="ECO:0000256" key="6">
    <source>
        <dbReference type="ARBA" id="ARBA00022984"/>
    </source>
</evidence>
<reference evidence="17 18" key="1">
    <citation type="submission" date="2018-10" db="EMBL/GenBank/DDBJ databases">
        <title>Marmoricola sp. 4Q3S-7 whole genome shotgun sequence.</title>
        <authorList>
            <person name="Li F."/>
        </authorList>
    </citation>
    <scope>NUCLEOTIDE SEQUENCE [LARGE SCALE GENOMIC DNA]</scope>
    <source>
        <strain evidence="17 18">4Q3S-7</strain>
    </source>
</reference>
<organism evidence="17 18">
    <name type="scientific">Nocardioides mangrovicus</name>
    <dbReference type="NCBI Taxonomy" id="2478913"/>
    <lineage>
        <taxon>Bacteria</taxon>
        <taxon>Bacillati</taxon>
        <taxon>Actinomycetota</taxon>
        <taxon>Actinomycetes</taxon>
        <taxon>Propionibacteriales</taxon>
        <taxon>Nocardioidaceae</taxon>
        <taxon>Nocardioides</taxon>
    </lineage>
</organism>
<keyword evidence="4 15" id="KW-0732">Signal</keyword>
<keyword evidence="18" id="KW-1185">Reference proteome</keyword>
<dbReference type="PANTHER" id="PTHR30582:SF2">
    <property type="entry name" value="L,D-TRANSPEPTIDASE YCIB-RELATED"/>
    <property type="match status" value="1"/>
</dbReference>
<evidence type="ECO:0000256" key="10">
    <source>
        <dbReference type="ARBA" id="ARBA00023315"/>
    </source>
</evidence>
<keyword evidence="10" id="KW-0012">Acyltransferase</keyword>
<proteinExistence type="predicted"/>
<dbReference type="GO" id="GO:0005576">
    <property type="term" value="C:extracellular region"/>
    <property type="evidence" value="ECO:0007669"/>
    <property type="project" value="TreeGrafter"/>
</dbReference>
<evidence type="ECO:0000256" key="13">
    <source>
        <dbReference type="PROSITE-ProRule" id="PRU01373"/>
    </source>
</evidence>
<evidence type="ECO:0000313" key="18">
    <source>
        <dbReference type="Proteomes" id="UP000281708"/>
    </source>
</evidence>
<keyword evidence="5 13" id="KW-0133">Cell shape</keyword>
<evidence type="ECO:0000256" key="8">
    <source>
        <dbReference type="ARBA" id="ARBA00023139"/>
    </source>
</evidence>
<dbReference type="InterPro" id="IPR041280">
    <property type="entry name" value="Big_10"/>
</dbReference>
<evidence type="ECO:0000256" key="11">
    <source>
        <dbReference type="ARBA" id="ARBA00023316"/>
    </source>
</evidence>
<evidence type="ECO:0000256" key="12">
    <source>
        <dbReference type="ARBA" id="ARBA00060592"/>
    </source>
</evidence>
<evidence type="ECO:0000313" key="17">
    <source>
        <dbReference type="EMBL" id="RLV49133.1"/>
    </source>
</evidence>
<dbReference type="PANTHER" id="PTHR30582">
    <property type="entry name" value="L,D-TRANSPEPTIDASE"/>
    <property type="match status" value="1"/>
</dbReference>
<evidence type="ECO:0000256" key="3">
    <source>
        <dbReference type="ARBA" id="ARBA00022679"/>
    </source>
</evidence>
<dbReference type="InterPro" id="IPR005490">
    <property type="entry name" value="LD_TPept_cat_dom"/>
</dbReference>
<dbReference type="AlphaFoldDB" id="A0A3L8P2Q5"/>
<dbReference type="GO" id="GO:0016746">
    <property type="term" value="F:acyltransferase activity"/>
    <property type="evidence" value="ECO:0007669"/>
    <property type="project" value="UniProtKB-KW"/>
</dbReference>
<name>A0A3L8P2Q5_9ACTN</name>
<comment type="pathway">
    <text evidence="1 13">Cell wall biogenesis; peptidoglycan biosynthesis.</text>
</comment>
<feature type="region of interest" description="Disordered" evidence="14">
    <location>
        <begin position="23"/>
        <end position="56"/>
    </location>
</feature>
<comment type="pathway">
    <text evidence="12">Glycan biosynthesis.</text>
</comment>
<dbReference type="Gene3D" id="2.60.40.3780">
    <property type="match status" value="1"/>
</dbReference>
<evidence type="ECO:0000256" key="9">
    <source>
        <dbReference type="ARBA" id="ARBA00023288"/>
    </source>
</evidence>
<evidence type="ECO:0000259" key="16">
    <source>
        <dbReference type="PROSITE" id="PS52029"/>
    </source>
</evidence>
<dbReference type="EMBL" id="RDBE01000007">
    <property type="protein sequence ID" value="RLV49133.1"/>
    <property type="molecule type" value="Genomic_DNA"/>
</dbReference>
<gene>
    <name evidence="17" type="ORF">D9V37_11255</name>
</gene>
<keyword evidence="11 13" id="KW-0961">Cell wall biogenesis/degradation</keyword>
<feature type="signal peptide" evidence="15">
    <location>
        <begin position="1"/>
        <end position="24"/>
    </location>
</feature>
<dbReference type="CDD" id="cd16913">
    <property type="entry name" value="YkuD_like"/>
    <property type="match status" value="1"/>
</dbReference>
<dbReference type="Proteomes" id="UP000281708">
    <property type="component" value="Unassembled WGS sequence"/>
</dbReference>
<feature type="chain" id="PRO_5038579786" description="L,D-TPase catalytic domain-containing protein" evidence="15">
    <location>
        <begin position="25"/>
        <end position="403"/>
    </location>
</feature>
<evidence type="ECO:0000256" key="1">
    <source>
        <dbReference type="ARBA" id="ARBA00004752"/>
    </source>
</evidence>
<keyword evidence="8" id="KW-0564">Palmitate</keyword>
<dbReference type="FunFam" id="2.40.440.10:FF:000005">
    <property type="entry name" value="L,D-transpeptidase 2"/>
    <property type="match status" value="1"/>
</dbReference>
<feature type="compositionally biased region" description="Low complexity" evidence="14">
    <location>
        <begin position="29"/>
        <end position="45"/>
    </location>
</feature>
<feature type="compositionally biased region" description="Polar residues" evidence="14">
    <location>
        <begin position="46"/>
        <end position="56"/>
    </location>
</feature>
<evidence type="ECO:0000256" key="14">
    <source>
        <dbReference type="SAM" id="MobiDB-lite"/>
    </source>
</evidence>
<dbReference type="GO" id="GO:0008360">
    <property type="term" value="P:regulation of cell shape"/>
    <property type="evidence" value="ECO:0007669"/>
    <property type="project" value="UniProtKB-UniRule"/>
</dbReference>
<feature type="active site" description="Nucleophile" evidence="13">
    <location>
        <position position="350"/>
    </location>
</feature>
<evidence type="ECO:0000256" key="4">
    <source>
        <dbReference type="ARBA" id="ARBA00022729"/>
    </source>
</evidence>
<evidence type="ECO:0000256" key="15">
    <source>
        <dbReference type="SAM" id="SignalP"/>
    </source>
</evidence>
<dbReference type="PROSITE" id="PS51257">
    <property type="entry name" value="PROKAR_LIPOPROTEIN"/>
    <property type="match status" value="1"/>
</dbReference>